<evidence type="ECO:0000313" key="4">
    <source>
        <dbReference type="EMBL" id="RGE64272.1"/>
    </source>
</evidence>
<dbReference type="EMBL" id="QVLV01000002">
    <property type="protein sequence ID" value="RGE64272.1"/>
    <property type="molecule type" value="Genomic_DNA"/>
</dbReference>
<evidence type="ECO:0000259" key="3">
    <source>
        <dbReference type="Pfam" id="PF13786"/>
    </source>
</evidence>
<keyword evidence="2" id="KW-0812">Transmembrane</keyword>
<proteinExistence type="predicted"/>
<dbReference type="Proteomes" id="UP000260812">
    <property type="component" value="Unassembled WGS sequence"/>
</dbReference>
<dbReference type="GeneID" id="97986105"/>
<feature type="transmembrane region" description="Helical" evidence="2">
    <location>
        <begin position="62"/>
        <end position="80"/>
    </location>
</feature>
<keyword evidence="5" id="KW-1185">Reference proteome</keyword>
<sequence length="463" mass="51795">MKQSEKIISGLQQDIVLPDIVLQKADDAFSRILAENEKGKQPAASQGRGKNSRHKKRKRFPVWARGLTAAAAVLIAAFGICAANPVMAAKIPIIGHLFSLLQDKISFSGDYTGYAEPLDGNVQTDPETGGDSSVTGNRGTSSYSQTVNGVTVTLSEVYCNQEALNISLIIEGNENFQDKIMTNQFGKQSLFLDMDTDFSFRDTPVMAGSGNIEGSFLDARTYAGVWRLDLKDVLFDVSEIDRMTSEAEAKGEEFVVNQEVLDKYGKMLTLPDEFTLNIDLKRIEGMLANPPEIDWGMSKEELEALSDEEFQALHDRIFEKYGLNKHPNTMQHYWFEGPWTFTLPIKVNTANNRTISVNDVNEAGIGLESVTVTPFEIHINEVYLNHDKADYFPVVLDAQGKYIDSAGSDAAFLPVADHDISRITVYLCDYLEYMDELKGLKYEDNFRELLEERAVYKKEVVLE</sequence>
<organism evidence="4 5">
    <name type="scientific">Eisenbergiella massiliensis</name>
    <dbReference type="NCBI Taxonomy" id="1720294"/>
    <lineage>
        <taxon>Bacteria</taxon>
        <taxon>Bacillati</taxon>
        <taxon>Bacillota</taxon>
        <taxon>Clostridia</taxon>
        <taxon>Lachnospirales</taxon>
        <taxon>Lachnospiraceae</taxon>
        <taxon>Eisenbergiella</taxon>
    </lineage>
</organism>
<accession>A0A3E3IB50</accession>
<comment type="caution">
    <text evidence="4">The sequence shown here is derived from an EMBL/GenBank/DDBJ whole genome shotgun (WGS) entry which is preliminary data.</text>
</comment>
<dbReference type="Gene3D" id="2.60.40.1630">
    <property type="entry name" value="bacillus anthracis domain"/>
    <property type="match status" value="1"/>
</dbReference>
<name>A0A3E3IB50_9FIRM</name>
<reference evidence="4 5" key="1">
    <citation type="submission" date="2018-08" db="EMBL/GenBank/DDBJ databases">
        <title>A genome reference for cultivated species of the human gut microbiota.</title>
        <authorList>
            <person name="Zou Y."/>
            <person name="Xue W."/>
            <person name="Luo G."/>
        </authorList>
    </citation>
    <scope>NUCLEOTIDE SEQUENCE [LARGE SCALE GENOMIC DNA]</scope>
    <source>
        <strain evidence="4 5">TF05-5AC</strain>
    </source>
</reference>
<dbReference type="RefSeq" id="WP_117543818.1">
    <property type="nucleotide sequence ID" value="NZ_JBKUNB010000011.1"/>
</dbReference>
<dbReference type="InterPro" id="IPR025436">
    <property type="entry name" value="DUF4179"/>
</dbReference>
<feature type="region of interest" description="Disordered" evidence="1">
    <location>
        <begin position="117"/>
        <end position="142"/>
    </location>
</feature>
<evidence type="ECO:0000313" key="5">
    <source>
        <dbReference type="Proteomes" id="UP000260812"/>
    </source>
</evidence>
<dbReference type="Pfam" id="PF13786">
    <property type="entry name" value="DUF4179"/>
    <property type="match status" value="1"/>
</dbReference>
<protein>
    <submittedName>
        <fullName evidence="4">DUF4179 domain-containing protein</fullName>
    </submittedName>
</protein>
<feature type="domain" description="DUF4179" evidence="3">
    <location>
        <begin position="63"/>
        <end position="171"/>
    </location>
</feature>
<evidence type="ECO:0000256" key="1">
    <source>
        <dbReference type="SAM" id="MobiDB-lite"/>
    </source>
</evidence>
<gene>
    <name evidence="4" type="ORF">DXC51_04185</name>
</gene>
<keyword evidence="2" id="KW-1133">Transmembrane helix</keyword>
<keyword evidence="2" id="KW-0472">Membrane</keyword>
<feature type="compositionally biased region" description="Polar residues" evidence="1">
    <location>
        <begin position="121"/>
        <end position="142"/>
    </location>
</feature>
<feature type="region of interest" description="Disordered" evidence="1">
    <location>
        <begin position="35"/>
        <end position="58"/>
    </location>
</feature>
<dbReference type="AlphaFoldDB" id="A0A3E3IB50"/>
<evidence type="ECO:0000256" key="2">
    <source>
        <dbReference type="SAM" id="Phobius"/>
    </source>
</evidence>